<accession>A0ABV2L1W1</accession>
<sequence length="215" mass="23633">MNDRTLHQHVLAELEFDPKVDAAHIGVAVRDGIVTLSGHVATYAEKVAAARIVQRVRGVRAVVEEIEVRHPADQNTGDEERAARVVKVLAWNVQVPDGTVKVKVEDGRVTLDGCVPWYYQRAAAQSAVAKLAGVREVLNLLAVKPPVRPSDVEAKLRTALNRTARDPDTITVRVEGDTVILDGCVDLWRERQLAERAAWSIPGVHAVADRLKLAW</sequence>
<protein>
    <submittedName>
        <fullName evidence="2">Osmotically-inducible protein OsmY</fullName>
    </submittedName>
</protein>
<dbReference type="PANTHER" id="PTHR34606:SF15">
    <property type="entry name" value="BON DOMAIN-CONTAINING PROTEIN"/>
    <property type="match status" value="1"/>
</dbReference>
<dbReference type="Pfam" id="PF04972">
    <property type="entry name" value="BON"/>
    <property type="match status" value="3"/>
</dbReference>
<dbReference type="RefSeq" id="WP_238275236.1">
    <property type="nucleotide sequence ID" value="NZ_BPQL01000005.1"/>
</dbReference>
<evidence type="ECO:0000313" key="3">
    <source>
        <dbReference type="Proteomes" id="UP001549145"/>
    </source>
</evidence>
<comment type="caution">
    <text evidence="2">The sequence shown here is derived from an EMBL/GenBank/DDBJ whole genome shotgun (WGS) entry which is preliminary data.</text>
</comment>
<feature type="domain" description="BON" evidence="1">
    <location>
        <begin position="2"/>
        <end position="70"/>
    </location>
</feature>
<dbReference type="EMBL" id="JBEPMM010000002">
    <property type="protein sequence ID" value="MET3691818.1"/>
    <property type="molecule type" value="Genomic_DNA"/>
</dbReference>
<reference evidence="2 3" key="1">
    <citation type="submission" date="2024-06" db="EMBL/GenBank/DDBJ databases">
        <title>Genomic Encyclopedia of Type Strains, Phase IV (KMG-IV): sequencing the most valuable type-strain genomes for metagenomic binning, comparative biology and taxonomic classification.</title>
        <authorList>
            <person name="Goeker M."/>
        </authorList>
    </citation>
    <scope>NUCLEOTIDE SEQUENCE [LARGE SCALE GENOMIC DNA]</scope>
    <source>
        <strain evidence="2 3">DSM 21331</strain>
    </source>
</reference>
<dbReference type="PANTHER" id="PTHR34606">
    <property type="entry name" value="BON DOMAIN-CONTAINING PROTEIN"/>
    <property type="match status" value="1"/>
</dbReference>
<proteinExistence type="predicted"/>
<keyword evidence="3" id="KW-1185">Reference proteome</keyword>
<dbReference type="SMART" id="SM00749">
    <property type="entry name" value="BON"/>
    <property type="match status" value="3"/>
</dbReference>
<evidence type="ECO:0000313" key="2">
    <source>
        <dbReference type="EMBL" id="MET3691818.1"/>
    </source>
</evidence>
<dbReference type="InterPro" id="IPR051686">
    <property type="entry name" value="Lipoprotein_DolP"/>
</dbReference>
<dbReference type="Gene3D" id="3.30.1340.30">
    <property type="match status" value="3"/>
</dbReference>
<dbReference type="InterPro" id="IPR014004">
    <property type="entry name" value="Transpt-assoc_nodulatn_dom_bac"/>
</dbReference>
<dbReference type="PROSITE" id="PS50914">
    <property type="entry name" value="BON"/>
    <property type="match status" value="3"/>
</dbReference>
<gene>
    <name evidence="2" type="ORF">ABID43_001343</name>
</gene>
<name>A0ABV2L1W1_9HYPH</name>
<organism evidence="2 3">
    <name type="scientific">Methylobacterium goesingense</name>
    <dbReference type="NCBI Taxonomy" id="243690"/>
    <lineage>
        <taxon>Bacteria</taxon>
        <taxon>Pseudomonadati</taxon>
        <taxon>Pseudomonadota</taxon>
        <taxon>Alphaproteobacteria</taxon>
        <taxon>Hyphomicrobiales</taxon>
        <taxon>Methylobacteriaceae</taxon>
        <taxon>Methylobacterium</taxon>
    </lineage>
</organism>
<feature type="domain" description="BON" evidence="1">
    <location>
        <begin position="148"/>
        <end position="215"/>
    </location>
</feature>
<feature type="domain" description="BON" evidence="1">
    <location>
        <begin position="77"/>
        <end position="145"/>
    </location>
</feature>
<dbReference type="Proteomes" id="UP001549145">
    <property type="component" value="Unassembled WGS sequence"/>
</dbReference>
<evidence type="ECO:0000259" key="1">
    <source>
        <dbReference type="PROSITE" id="PS50914"/>
    </source>
</evidence>
<dbReference type="InterPro" id="IPR007055">
    <property type="entry name" value="BON_dom"/>
</dbReference>